<dbReference type="EMBL" id="CASHTH010001082">
    <property type="protein sequence ID" value="CAI8011124.1"/>
    <property type="molecule type" value="Genomic_DNA"/>
</dbReference>
<gene>
    <name evidence="2" type="ORF">GBAR_LOCUS7238</name>
</gene>
<dbReference type="Gene3D" id="1.20.120.330">
    <property type="entry name" value="Nucleotidyltransferases domain 2"/>
    <property type="match status" value="1"/>
</dbReference>
<keyword evidence="3" id="KW-1185">Reference proteome</keyword>
<sequence length="436" mass="46094">LADSGFPNGFKTSFSVGGVTLPHASITIPSGYTFRGTFNFLGLVAYINLRLQLTGIIADVNLPPLKIGGNILSMYRSSADKTTGPFLHVELVTGKTPIVEASGFVEVLKISLETKLVISSTKFELYITGKFLTYFEAQLHISAQYAKSITSGTFLVEGWFQNDLFTKIVNEVQKGMSAASSDAEKKIGAEQAKVNAAKAKLDNAKAKLDSAQKTVNDAKKEFDRASAALSSAEREVDSVCSYQSCGKVSVCGPCITGTTCCAPKVWGVCPLPCPQFGICCSDIVDPICVTANGACDVLKATAKELLKGAQGVLTASRSTLDGANAVLEAAKAPLTAAQGTLDFANTVLEGVKIAYQAGTQAATFIAKFALTKILSITEMYFKVELSVANGGVFQCRVKGVLVGNSFDESFMFDTSNIFGIARSLADKAAKGISKYI</sequence>
<comment type="caution">
    <text evidence="2">The sequence shown here is derived from an EMBL/GenBank/DDBJ whole genome shotgun (WGS) entry which is preliminary data.</text>
</comment>
<accession>A0AA35W8F5</accession>
<organism evidence="2 3">
    <name type="scientific">Geodia barretti</name>
    <name type="common">Barrett's horny sponge</name>
    <dbReference type="NCBI Taxonomy" id="519541"/>
    <lineage>
        <taxon>Eukaryota</taxon>
        <taxon>Metazoa</taxon>
        <taxon>Porifera</taxon>
        <taxon>Demospongiae</taxon>
        <taxon>Heteroscleromorpha</taxon>
        <taxon>Tetractinellida</taxon>
        <taxon>Astrophorina</taxon>
        <taxon>Geodiidae</taxon>
        <taxon>Geodia</taxon>
    </lineage>
</organism>
<reference evidence="2" key="1">
    <citation type="submission" date="2023-03" db="EMBL/GenBank/DDBJ databases">
        <authorList>
            <person name="Steffen K."/>
            <person name="Cardenas P."/>
        </authorList>
    </citation>
    <scope>NUCLEOTIDE SEQUENCE</scope>
</reference>
<dbReference type="AlphaFoldDB" id="A0AA35W8F5"/>
<keyword evidence="1" id="KW-0175">Coiled coil</keyword>
<evidence type="ECO:0000313" key="2">
    <source>
        <dbReference type="EMBL" id="CAI8011124.1"/>
    </source>
</evidence>
<evidence type="ECO:0000313" key="3">
    <source>
        <dbReference type="Proteomes" id="UP001174909"/>
    </source>
</evidence>
<name>A0AA35W8F5_GEOBA</name>
<proteinExistence type="predicted"/>
<evidence type="ECO:0000256" key="1">
    <source>
        <dbReference type="SAM" id="Coils"/>
    </source>
</evidence>
<dbReference type="Proteomes" id="UP001174909">
    <property type="component" value="Unassembled WGS sequence"/>
</dbReference>
<feature type="non-terminal residue" evidence="2">
    <location>
        <position position="436"/>
    </location>
</feature>
<protein>
    <submittedName>
        <fullName evidence="2">Uncharacterized protein</fullName>
    </submittedName>
</protein>
<feature type="coiled-coil region" evidence="1">
    <location>
        <begin position="187"/>
        <end position="235"/>
    </location>
</feature>